<feature type="domain" description="Ig-like" evidence="2">
    <location>
        <begin position="24"/>
        <end position="119"/>
    </location>
</feature>
<reference evidence="3" key="2">
    <citation type="submission" date="2025-09" db="UniProtKB">
        <authorList>
            <consortium name="Ensembl"/>
        </authorList>
    </citation>
    <scope>IDENTIFICATION</scope>
</reference>
<dbReference type="Gene3D" id="2.60.40.10">
    <property type="entry name" value="Immunoglobulins"/>
    <property type="match status" value="1"/>
</dbReference>
<proteinExistence type="predicted"/>
<dbReference type="SMART" id="SM00406">
    <property type="entry name" value="IGv"/>
    <property type="match status" value="1"/>
</dbReference>
<keyword evidence="4" id="KW-1185">Reference proteome</keyword>
<dbReference type="InterPro" id="IPR003599">
    <property type="entry name" value="Ig_sub"/>
</dbReference>
<feature type="chain" id="PRO_5025475379" description="Ig-like domain-containing protein" evidence="1">
    <location>
        <begin position="25"/>
        <end position="130"/>
    </location>
</feature>
<reference evidence="3" key="1">
    <citation type="submission" date="2025-08" db="UniProtKB">
        <authorList>
            <consortium name="Ensembl"/>
        </authorList>
    </citation>
    <scope>IDENTIFICATION</scope>
</reference>
<dbReference type="InterPro" id="IPR013106">
    <property type="entry name" value="Ig_V-set"/>
</dbReference>
<dbReference type="InterPro" id="IPR050150">
    <property type="entry name" value="IgV_Light_Chain"/>
</dbReference>
<dbReference type="InterPro" id="IPR036179">
    <property type="entry name" value="Ig-like_dom_sf"/>
</dbReference>
<evidence type="ECO:0000259" key="2">
    <source>
        <dbReference type="PROSITE" id="PS50835"/>
    </source>
</evidence>
<dbReference type="InterPro" id="IPR013783">
    <property type="entry name" value="Ig-like_fold"/>
</dbReference>
<dbReference type="PROSITE" id="PS50835">
    <property type="entry name" value="IG_LIKE"/>
    <property type="match status" value="1"/>
</dbReference>
<dbReference type="SUPFAM" id="SSF48726">
    <property type="entry name" value="Immunoglobulin"/>
    <property type="match status" value="1"/>
</dbReference>
<name>A0A671M5L2_9TELE</name>
<accession>A0A671M5L2</accession>
<dbReference type="Pfam" id="PF07686">
    <property type="entry name" value="V-set"/>
    <property type="match status" value="1"/>
</dbReference>
<protein>
    <recommendedName>
        <fullName evidence="2">Ig-like domain-containing protein</fullName>
    </recommendedName>
</protein>
<evidence type="ECO:0000256" key="1">
    <source>
        <dbReference type="SAM" id="SignalP"/>
    </source>
</evidence>
<keyword evidence="1" id="KW-0732">Signal</keyword>
<dbReference type="PANTHER" id="PTHR23267">
    <property type="entry name" value="IMMUNOGLOBULIN LIGHT CHAIN"/>
    <property type="match status" value="1"/>
</dbReference>
<organism evidence="3 4">
    <name type="scientific">Sinocyclocheilus anshuiensis</name>
    <dbReference type="NCBI Taxonomy" id="1608454"/>
    <lineage>
        <taxon>Eukaryota</taxon>
        <taxon>Metazoa</taxon>
        <taxon>Chordata</taxon>
        <taxon>Craniata</taxon>
        <taxon>Vertebrata</taxon>
        <taxon>Euteleostomi</taxon>
        <taxon>Actinopterygii</taxon>
        <taxon>Neopterygii</taxon>
        <taxon>Teleostei</taxon>
        <taxon>Ostariophysi</taxon>
        <taxon>Cypriniformes</taxon>
        <taxon>Cyprinidae</taxon>
        <taxon>Cyprininae</taxon>
        <taxon>Sinocyclocheilus</taxon>
    </lineage>
</organism>
<evidence type="ECO:0000313" key="4">
    <source>
        <dbReference type="Proteomes" id="UP000472260"/>
    </source>
</evidence>
<dbReference type="Proteomes" id="UP000472260">
    <property type="component" value="Unassembled WGS sequence"/>
</dbReference>
<dbReference type="InterPro" id="IPR007110">
    <property type="entry name" value="Ig-like_dom"/>
</dbReference>
<dbReference type="Ensembl" id="ENSSANT00000030126.1">
    <property type="protein sequence ID" value="ENSSANP00000028284.1"/>
    <property type="gene ID" value="ENSSANG00000014529.1"/>
</dbReference>
<feature type="signal peptide" evidence="1">
    <location>
        <begin position="1"/>
        <end position="24"/>
    </location>
</feature>
<sequence length="130" mass="14450">MLATCTWSNFIIFCFLSLSSGSVGQILTQSEDQTVNPDQTVTIHCKHTPALKCGNPKNSSQYCMSWYHQIPGEAPKLLTYYTSQRASGVPSRFSGSESGNHMDFTLTISGLEDEGDYYCMGFYSKTVFTQ</sequence>
<dbReference type="AlphaFoldDB" id="A0A671M5L2"/>
<dbReference type="SMART" id="SM00409">
    <property type="entry name" value="IG"/>
    <property type="match status" value="1"/>
</dbReference>
<evidence type="ECO:0000313" key="3">
    <source>
        <dbReference type="Ensembl" id="ENSSANP00000028284.1"/>
    </source>
</evidence>